<dbReference type="AlphaFoldDB" id="A0A067R3J6"/>
<name>A0A067R3J6_ZOONE</name>
<feature type="signal peptide" evidence="2">
    <location>
        <begin position="1"/>
        <end position="19"/>
    </location>
</feature>
<dbReference type="EMBL" id="KK852927">
    <property type="protein sequence ID" value="KDR13671.1"/>
    <property type="molecule type" value="Genomic_DNA"/>
</dbReference>
<dbReference type="InParanoid" id="A0A067R3J6"/>
<accession>A0A067R3J6</accession>
<feature type="chain" id="PRO_5001644664" description="Secreted protein" evidence="2">
    <location>
        <begin position="20"/>
        <end position="101"/>
    </location>
</feature>
<feature type="compositionally biased region" description="Polar residues" evidence="1">
    <location>
        <begin position="78"/>
        <end position="92"/>
    </location>
</feature>
<keyword evidence="4" id="KW-1185">Reference proteome</keyword>
<sequence length="101" mass="11392">MRVLLMCLVTIATAGLCLAAPVDNDVSKDDDYNYGQSEEDPSFIYQEMILPGRDTLPKEFFGPEYVWDTKGFPRRAEVSQSQVDTGSVSTIRKNQKAQKLR</sequence>
<gene>
    <name evidence="3" type="ORF">L798_12317</name>
</gene>
<proteinExistence type="predicted"/>
<evidence type="ECO:0000313" key="3">
    <source>
        <dbReference type="EMBL" id="KDR13671.1"/>
    </source>
</evidence>
<dbReference type="Proteomes" id="UP000027135">
    <property type="component" value="Unassembled WGS sequence"/>
</dbReference>
<keyword evidence="2" id="KW-0732">Signal</keyword>
<evidence type="ECO:0000256" key="1">
    <source>
        <dbReference type="SAM" id="MobiDB-lite"/>
    </source>
</evidence>
<evidence type="ECO:0000313" key="4">
    <source>
        <dbReference type="Proteomes" id="UP000027135"/>
    </source>
</evidence>
<evidence type="ECO:0000256" key="2">
    <source>
        <dbReference type="SAM" id="SignalP"/>
    </source>
</evidence>
<feature type="region of interest" description="Disordered" evidence="1">
    <location>
        <begin position="77"/>
        <end position="101"/>
    </location>
</feature>
<organism evidence="3 4">
    <name type="scientific">Zootermopsis nevadensis</name>
    <name type="common">Dampwood termite</name>
    <dbReference type="NCBI Taxonomy" id="136037"/>
    <lineage>
        <taxon>Eukaryota</taxon>
        <taxon>Metazoa</taxon>
        <taxon>Ecdysozoa</taxon>
        <taxon>Arthropoda</taxon>
        <taxon>Hexapoda</taxon>
        <taxon>Insecta</taxon>
        <taxon>Pterygota</taxon>
        <taxon>Neoptera</taxon>
        <taxon>Polyneoptera</taxon>
        <taxon>Dictyoptera</taxon>
        <taxon>Blattodea</taxon>
        <taxon>Blattoidea</taxon>
        <taxon>Termitoidae</taxon>
        <taxon>Termopsidae</taxon>
        <taxon>Zootermopsis</taxon>
    </lineage>
</organism>
<evidence type="ECO:0008006" key="5">
    <source>
        <dbReference type="Google" id="ProtNLM"/>
    </source>
</evidence>
<reference evidence="3 4" key="1">
    <citation type="journal article" date="2014" name="Nat. Commun.">
        <title>Molecular traces of alternative social organization in a termite genome.</title>
        <authorList>
            <person name="Terrapon N."/>
            <person name="Li C."/>
            <person name="Robertson H.M."/>
            <person name="Ji L."/>
            <person name="Meng X."/>
            <person name="Booth W."/>
            <person name="Chen Z."/>
            <person name="Childers C.P."/>
            <person name="Glastad K.M."/>
            <person name="Gokhale K."/>
            <person name="Gowin J."/>
            <person name="Gronenberg W."/>
            <person name="Hermansen R.A."/>
            <person name="Hu H."/>
            <person name="Hunt B.G."/>
            <person name="Huylmans A.K."/>
            <person name="Khalil S.M."/>
            <person name="Mitchell R.D."/>
            <person name="Munoz-Torres M.C."/>
            <person name="Mustard J.A."/>
            <person name="Pan H."/>
            <person name="Reese J.T."/>
            <person name="Scharf M.E."/>
            <person name="Sun F."/>
            <person name="Vogel H."/>
            <person name="Xiao J."/>
            <person name="Yang W."/>
            <person name="Yang Z."/>
            <person name="Yang Z."/>
            <person name="Zhou J."/>
            <person name="Zhu J."/>
            <person name="Brent C.S."/>
            <person name="Elsik C.G."/>
            <person name="Goodisman M.A."/>
            <person name="Liberles D.A."/>
            <person name="Roe R.M."/>
            <person name="Vargo E.L."/>
            <person name="Vilcinskas A."/>
            <person name="Wang J."/>
            <person name="Bornberg-Bauer E."/>
            <person name="Korb J."/>
            <person name="Zhang G."/>
            <person name="Liebig J."/>
        </authorList>
    </citation>
    <scope>NUCLEOTIDE SEQUENCE [LARGE SCALE GENOMIC DNA]</scope>
    <source>
        <tissue evidence="3">Whole organism</tissue>
    </source>
</reference>
<protein>
    <recommendedName>
        <fullName evidence="5">Secreted protein</fullName>
    </recommendedName>
</protein>